<dbReference type="EMBL" id="JANPWB010000015">
    <property type="protein sequence ID" value="KAJ1087174.1"/>
    <property type="molecule type" value="Genomic_DNA"/>
</dbReference>
<feature type="region of interest" description="Disordered" evidence="1">
    <location>
        <begin position="1"/>
        <end position="34"/>
    </location>
</feature>
<dbReference type="AlphaFoldDB" id="A0AAV7L8D7"/>
<name>A0AAV7L8D7_PLEWA</name>
<evidence type="ECO:0000313" key="2">
    <source>
        <dbReference type="EMBL" id="KAJ1087174.1"/>
    </source>
</evidence>
<dbReference type="Proteomes" id="UP001066276">
    <property type="component" value="Chromosome 11"/>
</dbReference>
<gene>
    <name evidence="2" type="ORF">NDU88_000363</name>
</gene>
<protein>
    <submittedName>
        <fullName evidence="2">Uncharacterized protein</fullName>
    </submittedName>
</protein>
<evidence type="ECO:0000256" key="1">
    <source>
        <dbReference type="SAM" id="MobiDB-lite"/>
    </source>
</evidence>
<organism evidence="2 3">
    <name type="scientific">Pleurodeles waltl</name>
    <name type="common">Iberian ribbed newt</name>
    <dbReference type="NCBI Taxonomy" id="8319"/>
    <lineage>
        <taxon>Eukaryota</taxon>
        <taxon>Metazoa</taxon>
        <taxon>Chordata</taxon>
        <taxon>Craniata</taxon>
        <taxon>Vertebrata</taxon>
        <taxon>Euteleostomi</taxon>
        <taxon>Amphibia</taxon>
        <taxon>Batrachia</taxon>
        <taxon>Caudata</taxon>
        <taxon>Salamandroidea</taxon>
        <taxon>Salamandridae</taxon>
        <taxon>Pleurodelinae</taxon>
        <taxon>Pleurodeles</taxon>
    </lineage>
</organism>
<accession>A0AAV7L8D7</accession>
<sequence length="83" mass="8980">MQETETSNARLKRHDTSRCGLGTSGPGEEKLSTSSACVVSYGKKRQKLLSTARARKEVTRSRHVLRVCGVGTPEPPSNHSTLA</sequence>
<proteinExistence type="predicted"/>
<evidence type="ECO:0000313" key="3">
    <source>
        <dbReference type="Proteomes" id="UP001066276"/>
    </source>
</evidence>
<reference evidence="2" key="1">
    <citation type="journal article" date="2022" name="bioRxiv">
        <title>Sequencing and chromosome-scale assembly of the giantPleurodeles waltlgenome.</title>
        <authorList>
            <person name="Brown T."/>
            <person name="Elewa A."/>
            <person name="Iarovenko S."/>
            <person name="Subramanian E."/>
            <person name="Araus A.J."/>
            <person name="Petzold A."/>
            <person name="Susuki M."/>
            <person name="Suzuki K.-i.T."/>
            <person name="Hayashi T."/>
            <person name="Toyoda A."/>
            <person name="Oliveira C."/>
            <person name="Osipova E."/>
            <person name="Leigh N.D."/>
            <person name="Simon A."/>
            <person name="Yun M.H."/>
        </authorList>
    </citation>
    <scope>NUCLEOTIDE SEQUENCE</scope>
    <source>
        <strain evidence="2">20211129_DDA</strain>
        <tissue evidence="2">Liver</tissue>
    </source>
</reference>
<keyword evidence="3" id="KW-1185">Reference proteome</keyword>
<comment type="caution">
    <text evidence="2">The sequence shown here is derived from an EMBL/GenBank/DDBJ whole genome shotgun (WGS) entry which is preliminary data.</text>
</comment>